<dbReference type="GO" id="GO:0008422">
    <property type="term" value="F:beta-glucosidase activity"/>
    <property type="evidence" value="ECO:0007669"/>
    <property type="project" value="TreeGrafter"/>
</dbReference>
<accession>A0A2N3HNY2</accession>
<dbReference type="CDD" id="cd14948">
    <property type="entry name" value="BACON"/>
    <property type="match status" value="1"/>
</dbReference>
<keyword evidence="2 7" id="KW-0378">Hydrolase</keyword>
<dbReference type="Gene3D" id="2.60.40.10">
    <property type="entry name" value="Immunoglobulins"/>
    <property type="match status" value="1"/>
</dbReference>
<dbReference type="AlphaFoldDB" id="A0A2N3HNY2"/>
<feature type="domain" description="BACON" evidence="10">
    <location>
        <begin position="34"/>
        <end position="120"/>
    </location>
</feature>
<name>A0A2N3HNY2_9FLAO</name>
<dbReference type="GO" id="GO:0005576">
    <property type="term" value="C:extracellular region"/>
    <property type="evidence" value="ECO:0007669"/>
    <property type="project" value="TreeGrafter"/>
</dbReference>
<evidence type="ECO:0000256" key="7">
    <source>
        <dbReference type="RuleBase" id="RU361153"/>
    </source>
</evidence>
<feature type="chain" id="PRO_5014956456" description="Endoglucanase" evidence="8">
    <location>
        <begin position="29"/>
        <end position="484"/>
    </location>
</feature>
<keyword evidence="4" id="KW-0119">Carbohydrate metabolism</keyword>
<dbReference type="OrthoDB" id="9800955at2"/>
<evidence type="ECO:0000256" key="8">
    <source>
        <dbReference type="SAM" id="SignalP"/>
    </source>
</evidence>
<dbReference type="PANTHER" id="PTHR31297:SF41">
    <property type="entry name" value="ENDOGLUCANASE, PUTATIVE (AFU_ORTHOLOGUE AFUA_5G01830)-RELATED"/>
    <property type="match status" value="1"/>
</dbReference>
<keyword evidence="6" id="KW-0624">Polysaccharide degradation</keyword>
<dbReference type="Proteomes" id="UP000233435">
    <property type="component" value="Unassembled WGS sequence"/>
</dbReference>
<keyword evidence="8" id="KW-0732">Signal</keyword>
<gene>
    <name evidence="11" type="ORF">CSW08_02420</name>
</gene>
<keyword evidence="5 7" id="KW-0326">Glycosidase</keyword>
<dbReference type="Pfam" id="PF00150">
    <property type="entry name" value="Cellulase"/>
    <property type="match status" value="1"/>
</dbReference>
<protein>
    <recommendedName>
        <fullName evidence="13">Endoglucanase</fullName>
    </recommendedName>
</protein>
<keyword evidence="3" id="KW-0136">Cellulose degradation</keyword>
<dbReference type="InterPro" id="IPR017853">
    <property type="entry name" value="GH"/>
</dbReference>
<keyword evidence="12" id="KW-1185">Reference proteome</keyword>
<evidence type="ECO:0000256" key="5">
    <source>
        <dbReference type="ARBA" id="ARBA00023295"/>
    </source>
</evidence>
<dbReference type="PROSITE" id="PS51257">
    <property type="entry name" value="PROKAR_LIPOPROTEIN"/>
    <property type="match status" value="1"/>
</dbReference>
<evidence type="ECO:0000313" key="11">
    <source>
        <dbReference type="EMBL" id="PKQ46632.1"/>
    </source>
</evidence>
<sequence>MKLKYLYKILLLLCVIVTSVSCSSSGEAGEDPTLMVSTTEVSFEPDGGTSDISLTTNGTWTVSNPATSWLQINNTSGGSGTATITITSGMNGSQLTRTATITVTSSNGQVRRITVTQTGNLYPSYNLNTIPADASGMSSNAVELAAKIKLGWNIGNTLEAIGGENAWGNPNITKEYVETIKNLGFNAVRLPCSWDQFSNQTTAKIDQVWMDRVKEVVQYCVDNDMYVLLNIHWDGGWLEKNCTPAKKESVNAKQKAFWEQIATAMRDFDEHLMFASANEPEVHDAVEMEVLHSYHQTFVNTVRATGGRNSYRVLVIQGPGTNIERSDELMDMPTDEIEGRMMAEVHYYTPSQFCILFEDVSWGNMAYYWGEGYHSEIEPERNATYGEEDAVDASMALAKTKFVDKGVPVILGEYGVYRRDNAQYVPQDLEAHNNSVDHWIRYVTKQAIANGLIPFWWDTGGAVDRANFTVKDQRTIDAIIASGN</sequence>
<comment type="similarity">
    <text evidence="1 7">Belongs to the glycosyl hydrolase 5 (cellulase A) family.</text>
</comment>
<evidence type="ECO:0000256" key="3">
    <source>
        <dbReference type="ARBA" id="ARBA00023001"/>
    </source>
</evidence>
<evidence type="ECO:0000256" key="1">
    <source>
        <dbReference type="ARBA" id="ARBA00005641"/>
    </source>
</evidence>
<comment type="caution">
    <text evidence="11">The sequence shown here is derived from an EMBL/GenBank/DDBJ whole genome shotgun (WGS) entry which is preliminary data.</text>
</comment>
<organism evidence="11 12">
    <name type="scientific">Confluentibacter flavum</name>
    <dbReference type="NCBI Taxonomy" id="1909700"/>
    <lineage>
        <taxon>Bacteria</taxon>
        <taxon>Pseudomonadati</taxon>
        <taxon>Bacteroidota</taxon>
        <taxon>Flavobacteriia</taxon>
        <taxon>Flavobacteriales</taxon>
        <taxon>Flavobacteriaceae</taxon>
        <taxon>Confluentibacter</taxon>
    </lineage>
</organism>
<evidence type="ECO:0008006" key="13">
    <source>
        <dbReference type="Google" id="ProtNLM"/>
    </source>
</evidence>
<dbReference type="InterPro" id="IPR001547">
    <property type="entry name" value="Glyco_hydro_5"/>
</dbReference>
<evidence type="ECO:0000256" key="4">
    <source>
        <dbReference type="ARBA" id="ARBA00023277"/>
    </source>
</evidence>
<evidence type="ECO:0000259" key="9">
    <source>
        <dbReference type="Pfam" id="PF00150"/>
    </source>
</evidence>
<dbReference type="InterPro" id="IPR013783">
    <property type="entry name" value="Ig-like_fold"/>
</dbReference>
<dbReference type="GO" id="GO:0009986">
    <property type="term" value="C:cell surface"/>
    <property type="evidence" value="ECO:0007669"/>
    <property type="project" value="TreeGrafter"/>
</dbReference>
<dbReference type="EMBL" id="PJEO01000011">
    <property type="protein sequence ID" value="PKQ46632.1"/>
    <property type="molecule type" value="Genomic_DNA"/>
</dbReference>
<proteinExistence type="inferred from homology"/>
<reference evidence="11 12" key="1">
    <citation type="submission" date="2017-12" db="EMBL/GenBank/DDBJ databases">
        <title>Confluentibacter flavum sp. nov., isolated from the saline lake.</title>
        <authorList>
            <person name="Yu L."/>
        </authorList>
    </citation>
    <scope>NUCLEOTIDE SEQUENCE [LARGE SCALE GENOMIC DNA]</scope>
    <source>
        <strain evidence="11 12">3B</strain>
    </source>
</reference>
<evidence type="ECO:0000259" key="10">
    <source>
        <dbReference type="Pfam" id="PF19190"/>
    </source>
</evidence>
<dbReference type="RefSeq" id="WP_106658313.1">
    <property type="nucleotide sequence ID" value="NZ_PJEO01000011.1"/>
</dbReference>
<dbReference type="InterPro" id="IPR050386">
    <property type="entry name" value="Glycosyl_hydrolase_5"/>
</dbReference>
<dbReference type="Pfam" id="PF19190">
    <property type="entry name" value="BACON_2"/>
    <property type="match status" value="1"/>
</dbReference>
<evidence type="ECO:0000256" key="6">
    <source>
        <dbReference type="ARBA" id="ARBA00023326"/>
    </source>
</evidence>
<dbReference type="InterPro" id="IPR024361">
    <property type="entry name" value="BACON"/>
</dbReference>
<dbReference type="SUPFAM" id="SSF51445">
    <property type="entry name" value="(Trans)glycosidases"/>
    <property type="match status" value="1"/>
</dbReference>
<evidence type="ECO:0000256" key="2">
    <source>
        <dbReference type="ARBA" id="ARBA00022801"/>
    </source>
</evidence>
<feature type="domain" description="Glycoside hydrolase family 5" evidence="9">
    <location>
        <begin position="159"/>
        <end position="460"/>
    </location>
</feature>
<dbReference type="GO" id="GO:0030245">
    <property type="term" value="P:cellulose catabolic process"/>
    <property type="evidence" value="ECO:0007669"/>
    <property type="project" value="UniProtKB-KW"/>
</dbReference>
<evidence type="ECO:0000313" key="12">
    <source>
        <dbReference type="Proteomes" id="UP000233435"/>
    </source>
</evidence>
<dbReference type="Gene3D" id="3.20.20.80">
    <property type="entry name" value="Glycosidases"/>
    <property type="match status" value="1"/>
</dbReference>
<feature type="signal peptide" evidence="8">
    <location>
        <begin position="1"/>
        <end position="28"/>
    </location>
</feature>
<dbReference type="PANTHER" id="PTHR31297">
    <property type="entry name" value="GLUCAN ENDO-1,6-BETA-GLUCOSIDASE B"/>
    <property type="match status" value="1"/>
</dbReference>